<evidence type="ECO:0000256" key="3">
    <source>
        <dbReference type="ARBA" id="ARBA00022833"/>
    </source>
</evidence>
<feature type="domain" description="LIM zinc-binding" evidence="7">
    <location>
        <begin position="40"/>
        <end position="102"/>
    </location>
</feature>
<dbReference type="SUPFAM" id="SSF57716">
    <property type="entry name" value="Glucocorticoid receptor-like (DNA-binding domain)"/>
    <property type="match status" value="2"/>
</dbReference>
<keyword evidence="9" id="KW-1185">Reference proteome</keyword>
<comment type="caution">
    <text evidence="8">The sequence shown here is derived from an EMBL/GenBank/DDBJ whole genome shotgun (WGS) entry which is preliminary data.</text>
</comment>
<dbReference type="CDD" id="cd09374">
    <property type="entry name" value="LIM2_Isl"/>
    <property type="match status" value="1"/>
</dbReference>
<evidence type="ECO:0000259" key="7">
    <source>
        <dbReference type="PROSITE" id="PS50023"/>
    </source>
</evidence>
<dbReference type="InterPro" id="IPR001781">
    <property type="entry name" value="Znf_LIM"/>
</dbReference>
<dbReference type="GO" id="GO:0048665">
    <property type="term" value="P:neuron fate specification"/>
    <property type="evidence" value="ECO:0007669"/>
    <property type="project" value="InterPro"/>
</dbReference>
<feature type="compositionally biased region" description="Low complexity" evidence="6">
    <location>
        <begin position="165"/>
        <end position="189"/>
    </location>
</feature>
<keyword evidence="2 5" id="KW-0479">Metal-binding</keyword>
<keyword evidence="3 5" id="KW-0862">Zinc</keyword>
<dbReference type="AlphaFoldDB" id="A0A8S4SEM6"/>
<reference evidence="8" key="1">
    <citation type="submission" date="2022-03" db="EMBL/GenBank/DDBJ databases">
        <authorList>
            <person name="Lindestad O."/>
        </authorList>
    </citation>
    <scope>NUCLEOTIDE SEQUENCE</scope>
</reference>
<evidence type="ECO:0000256" key="5">
    <source>
        <dbReference type="PROSITE-ProRule" id="PRU00125"/>
    </source>
</evidence>
<evidence type="ECO:0000313" key="9">
    <source>
        <dbReference type="Proteomes" id="UP000838756"/>
    </source>
</evidence>
<feature type="region of interest" description="Disordered" evidence="6">
    <location>
        <begin position="165"/>
        <end position="225"/>
    </location>
</feature>
<evidence type="ECO:0000256" key="6">
    <source>
        <dbReference type="SAM" id="MobiDB-lite"/>
    </source>
</evidence>
<dbReference type="GO" id="GO:0045944">
    <property type="term" value="P:positive regulation of transcription by RNA polymerase II"/>
    <property type="evidence" value="ECO:0007669"/>
    <property type="project" value="InterPro"/>
</dbReference>
<evidence type="ECO:0000313" key="8">
    <source>
        <dbReference type="EMBL" id="CAH2251758.1"/>
    </source>
</evidence>
<dbReference type="PROSITE" id="PS00478">
    <property type="entry name" value="LIM_DOMAIN_1"/>
    <property type="match status" value="2"/>
</dbReference>
<dbReference type="Proteomes" id="UP000838756">
    <property type="component" value="Unassembled WGS sequence"/>
</dbReference>
<dbReference type="Pfam" id="PF00412">
    <property type="entry name" value="LIM"/>
    <property type="match status" value="2"/>
</dbReference>
<dbReference type="FunFam" id="2.10.110.10:FF:000056">
    <property type="entry name" value="insulin gene enhancer protein ISL-1"/>
    <property type="match status" value="1"/>
</dbReference>
<dbReference type="GO" id="GO:0000981">
    <property type="term" value="F:DNA-binding transcription factor activity, RNA polymerase II-specific"/>
    <property type="evidence" value="ECO:0007669"/>
    <property type="project" value="InterPro"/>
</dbReference>
<dbReference type="GO" id="GO:0046872">
    <property type="term" value="F:metal ion binding"/>
    <property type="evidence" value="ECO:0007669"/>
    <property type="project" value="UniProtKB-KW"/>
</dbReference>
<keyword evidence="4 5" id="KW-0440">LIM domain</keyword>
<proteinExistence type="predicted"/>
<sequence>MVMASGGGGLVQSPPDMLHHHNIMDTSSHVEMMPKKLRLSLCVGCGGQIHDQYILRVAPDLEWHAACLKCQECRQFLDESCTCFVRDGKTYCKRDYTRLFGTKCDKCGASFSKNDFVMRAKTKIYHIDCFRCCACARQLIPGDEFALREGGALYCREDHDVLEKSANTSGSSSGNAESNNNTTLSNNNSHHPPELGSMSDSGSESGSHKSGRARAGAAADGKPTRVRTVLNEKQLHTLRYYKLTLIQQTIKCLK</sequence>
<evidence type="ECO:0000256" key="2">
    <source>
        <dbReference type="ARBA" id="ARBA00022723"/>
    </source>
</evidence>
<dbReference type="InterPro" id="IPR047244">
    <property type="entry name" value="ISL1/2-like_LIM1"/>
</dbReference>
<dbReference type="FunFam" id="2.10.110.10:FF:000034">
    <property type="entry name" value="Insulin gene enhancer protein ISL"/>
    <property type="match status" value="1"/>
</dbReference>
<evidence type="ECO:0000256" key="1">
    <source>
        <dbReference type="ARBA" id="ARBA00004123"/>
    </source>
</evidence>
<comment type="subcellular location">
    <subcellularLocation>
        <location evidence="1">Nucleus</location>
    </subcellularLocation>
</comment>
<dbReference type="Gene3D" id="2.10.110.10">
    <property type="entry name" value="Cysteine Rich Protein"/>
    <property type="match status" value="2"/>
</dbReference>
<feature type="domain" description="LIM zinc-binding" evidence="7">
    <location>
        <begin position="103"/>
        <end position="165"/>
    </location>
</feature>
<dbReference type="PANTHER" id="PTHR24204:SF8">
    <property type="entry name" value="TAILUP, ISOFORM A"/>
    <property type="match status" value="1"/>
</dbReference>
<dbReference type="OrthoDB" id="125004at2759"/>
<gene>
    <name evidence="8" type="primary">jg13772</name>
    <name evidence="8" type="ORF">PAEG_LOCUS22277</name>
</gene>
<accession>A0A8S4SEM6</accession>
<dbReference type="GO" id="GO:0005634">
    <property type="term" value="C:nucleus"/>
    <property type="evidence" value="ECO:0007669"/>
    <property type="project" value="UniProtKB-SubCell"/>
</dbReference>
<name>A0A8S4SEM6_9NEOP</name>
<evidence type="ECO:0000256" key="4">
    <source>
        <dbReference type="ARBA" id="ARBA00023038"/>
    </source>
</evidence>
<organism evidence="8 9">
    <name type="scientific">Pararge aegeria aegeria</name>
    <dbReference type="NCBI Taxonomy" id="348720"/>
    <lineage>
        <taxon>Eukaryota</taxon>
        <taxon>Metazoa</taxon>
        <taxon>Ecdysozoa</taxon>
        <taxon>Arthropoda</taxon>
        <taxon>Hexapoda</taxon>
        <taxon>Insecta</taxon>
        <taxon>Pterygota</taxon>
        <taxon>Neoptera</taxon>
        <taxon>Endopterygota</taxon>
        <taxon>Lepidoptera</taxon>
        <taxon>Glossata</taxon>
        <taxon>Ditrysia</taxon>
        <taxon>Papilionoidea</taxon>
        <taxon>Nymphalidae</taxon>
        <taxon>Satyrinae</taxon>
        <taxon>Satyrini</taxon>
        <taxon>Parargina</taxon>
        <taxon>Pararge</taxon>
    </lineage>
</organism>
<dbReference type="InterPro" id="IPR047169">
    <property type="entry name" value="ISL1/2-like"/>
</dbReference>
<dbReference type="PANTHER" id="PTHR24204">
    <property type="entry name" value="INSULIN GENE ENHANCER PROTEIN"/>
    <property type="match status" value="1"/>
</dbReference>
<dbReference type="EMBL" id="CAKXAJ010026031">
    <property type="protein sequence ID" value="CAH2251758.1"/>
    <property type="molecule type" value="Genomic_DNA"/>
</dbReference>
<feature type="compositionally biased region" description="Low complexity" evidence="6">
    <location>
        <begin position="196"/>
        <end position="205"/>
    </location>
</feature>
<dbReference type="GO" id="GO:0007409">
    <property type="term" value="P:axonogenesis"/>
    <property type="evidence" value="ECO:0007669"/>
    <property type="project" value="TreeGrafter"/>
</dbReference>
<protein>
    <submittedName>
        <fullName evidence="8">Jg13772 protein</fullName>
    </submittedName>
</protein>
<dbReference type="PROSITE" id="PS50023">
    <property type="entry name" value="LIM_DOMAIN_2"/>
    <property type="match status" value="2"/>
</dbReference>
<dbReference type="SMART" id="SM00132">
    <property type="entry name" value="LIM"/>
    <property type="match status" value="2"/>
</dbReference>
<dbReference type="CDD" id="cd09366">
    <property type="entry name" value="LIM1_Isl"/>
    <property type="match status" value="1"/>
</dbReference>